<organism evidence="2">
    <name type="scientific">Arundo donax</name>
    <name type="common">Giant reed</name>
    <name type="synonym">Donax arundinaceus</name>
    <dbReference type="NCBI Taxonomy" id="35708"/>
    <lineage>
        <taxon>Eukaryota</taxon>
        <taxon>Viridiplantae</taxon>
        <taxon>Streptophyta</taxon>
        <taxon>Embryophyta</taxon>
        <taxon>Tracheophyta</taxon>
        <taxon>Spermatophyta</taxon>
        <taxon>Magnoliopsida</taxon>
        <taxon>Liliopsida</taxon>
        <taxon>Poales</taxon>
        <taxon>Poaceae</taxon>
        <taxon>PACMAD clade</taxon>
        <taxon>Arundinoideae</taxon>
        <taxon>Arundineae</taxon>
        <taxon>Arundo</taxon>
    </lineage>
</organism>
<feature type="compositionally biased region" description="Basic and acidic residues" evidence="1">
    <location>
        <begin position="61"/>
        <end position="70"/>
    </location>
</feature>
<reference evidence="2" key="1">
    <citation type="submission" date="2014-09" db="EMBL/GenBank/DDBJ databases">
        <authorList>
            <person name="Magalhaes I.L.F."/>
            <person name="Oliveira U."/>
            <person name="Santos F.R."/>
            <person name="Vidigal T.H.D.A."/>
            <person name="Brescovit A.D."/>
            <person name="Santos A.J."/>
        </authorList>
    </citation>
    <scope>NUCLEOTIDE SEQUENCE</scope>
    <source>
        <tissue evidence="2">Shoot tissue taken approximately 20 cm above the soil surface</tissue>
    </source>
</reference>
<protein>
    <submittedName>
        <fullName evidence="2">Uncharacterized protein</fullName>
    </submittedName>
</protein>
<dbReference type="AlphaFoldDB" id="A0A0A9FDD3"/>
<feature type="compositionally biased region" description="Polar residues" evidence="1">
    <location>
        <begin position="73"/>
        <end position="84"/>
    </location>
</feature>
<proteinExistence type="predicted"/>
<sequence>MRQLNFFLRTSHFNQRKQPQFLIRFMAPSITLAPPRTDAHYKHTLGRRRMQNEWHQQSPKPIHDPLDRPSPRPSTTLTNQIREP</sequence>
<evidence type="ECO:0000256" key="1">
    <source>
        <dbReference type="SAM" id="MobiDB-lite"/>
    </source>
</evidence>
<name>A0A0A9FDD3_ARUDO</name>
<feature type="region of interest" description="Disordered" evidence="1">
    <location>
        <begin position="45"/>
        <end position="84"/>
    </location>
</feature>
<reference evidence="2" key="2">
    <citation type="journal article" date="2015" name="Data Brief">
        <title>Shoot transcriptome of the giant reed, Arundo donax.</title>
        <authorList>
            <person name="Barrero R.A."/>
            <person name="Guerrero F.D."/>
            <person name="Moolhuijzen P."/>
            <person name="Goolsby J.A."/>
            <person name="Tidwell J."/>
            <person name="Bellgard S.E."/>
            <person name="Bellgard M.I."/>
        </authorList>
    </citation>
    <scope>NUCLEOTIDE SEQUENCE</scope>
    <source>
        <tissue evidence="2">Shoot tissue taken approximately 20 cm above the soil surface</tissue>
    </source>
</reference>
<dbReference type="EMBL" id="GBRH01189790">
    <property type="protein sequence ID" value="JAE08106.1"/>
    <property type="molecule type" value="Transcribed_RNA"/>
</dbReference>
<accession>A0A0A9FDD3</accession>
<evidence type="ECO:0000313" key="2">
    <source>
        <dbReference type="EMBL" id="JAE08106.1"/>
    </source>
</evidence>